<keyword evidence="2" id="KW-0808">Transferase</keyword>
<dbReference type="RefSeq" id="WP_070986722.1">
    <property type="nucleotide sequence ID" value="NZ_MKJU01000030.1"/>
</dbReference>
<dbReference type="EMBL" id="MKJU01000030">
    <property type="protein sequence ID" value="OHU88810.1"/>
    <property type="molecule type" value="Genomic_DNA"/>
</dbReference>
<dbReference type="CDD" id="cd04301">
    <property type="entry name" value="NAT_SF"/>
    <property type="match status" value="1"/>
</dbReference>
<dbReference type="Gene3D" id="3.40.630.30">
    <property type="match status" value="1"/>
</dbReference>
<comment type="caution">
    <text evidence="2">The sequence shown here is derived from an EMBL/GenBank/DDBJ whole genome shotgun (WGS) entry which is preliminary data.</text>
</comment>
<dbReference type="SUPFAM" id="SSF55729">
    <property type="entry name" value="Acyl-CoA N-acyltransferases (Nat)"/>
    <property type="match status" value="1"/>
</dbReference>
<reference evidence="2 3" key="1">
    <citation type="submission" date="2016-09" db="EMBL/GenBank/DDBJ databases">
        <title>Pseudoalteromonas amylolytica sp. nov., isolated from the surface seawater.</title>
        <authorList>
            <person name="Wu Y.-H."/>
            <person name="Cheng H."/>
            <person name="Jin X.-B."/>
            <person name="Wang C.-S."/>
            <person name="Xu X.-W."/>
        </authorList>
    </citation>
    <scope>NUCLEOTIDE SEQUENCE [LARGE SCALE GENOMIC DNA]</scope>
    <source>
        <strain evidence="2 3">JW1</strain>
    </source>
</reference>
<evidence type="ECO:0000313" key="2">
    <source>
        <dbReference type="EMBL" id="OHU88810.1"/>
    </source>
</evidence>
<dbReference type="PANTHER" id="PTHR43792">
    <property type="entry name" value="GNAT FAMILY, PUTATIVE (AFU_ORTHOLOGUE AFUA_3G00765)-RELATED-RELATED"/>
    <property type="match status" value="1"/>
</dbReference>
<dbReference type="PANTHER" id="PTHR43792:SF9">
    <property type="entry name" value="RIBOSOMAL-PROTEIN-ALANINE ACETYLTRANSFERASE"/>
    <property type="match status" value="1"/>
</dbReference>
<gene>
    <name evidence="2" type="ORF">BET10_18490</name>
</gene>
<dbReference type="AlphaFoldDB" id="A0A1S1MRT0"/>
<dbReference type="GO" id="GO:0008999">
    <property type="term" value="F:protein-N-terminal-alanine acetyltransferase activity"/>
    <property type="evidence" value="ECO:0007669"/>
    <property type="project" value="TreeGrafter"/>
</dbReference>
<name>A0A1S1MRT0_9GAMM</name>
<dbReference type="InterPro" id="IPR016181">
    <property type="entry name" value="Acyl_CoA_acyltransferase"/>
</dbReference>
<dbReference type="InterPro" id="IPR000182">
    <property type="entry name" value="GNAT_dom"/>
</dbReference>
<dbReference type="PROSITE" id="PS51186">
    <property type="entry name" value="GNAT"/>
    <property type="match status" value="1"/>
</dbReference>
<dbReference type="OrthoDB" id="9801656at2"/>
<dbReference type="STRING" id="1859457.BET10_18490"/>
<organism evidence="2 3">
    <name type="scientific">Pseudoalteromonas amylolytica</name>
    <dbReference type="NCBI Taxonomy" id="1859457"/>
    <lineage>
        <taxon>Bacteria</taxon>
        <taxon>Pseudomonadati</taxon>
        <taxon>Pseudomonadota</taxon>
        <taxon>Gammaproteobacteria</taxon>
        <taxon>Alteromonadales</taxon>
        <taxon>Pseudoalteromonadaceae</taxon>
        <taxon>Pseudoalteromonas</taxon>
    </lineage>
</organism>
<evidence type="ECO:0000259" key="1">
    <source>
        <dbReference type="PROSITE" id="PS51186"/>
    </source>
</evidence>
<protein>
    <submittedName>
        <fullName evidence="2">GNAT family N-acetyltransferase</fullName>
    </submittedName>
</protein>
<feature type="domain" description="N-acetyltransferase" evidence="1">
    <location>
        <begin position="11"/>
        <end position="173"/>
    </location>
</feature>
<dbReference type="GO" id="GO:0005737">
    <property type="term" value="C:cytoplasm"/>
    <property type="evidence" value="ECO:0007669"/>
    <property type="project" value="TreeGrafter"/>
</dbReference>
<evidence type="ECO:0000313" key="3">
    <source>
        <dbReference type="Proteomes" id="UP000179786"/>
    </source>
</evidence>
<accession>A0A1S1MRT0</accession>
<keyword evidence="3" id="KW-1185">Reference proteome</keyword>
<dbReference type="Pfam" id="PF13302">
    <property type="entry name" value="Acetyltransf_3"/>
    <property type="match status" value="1"/>
</dbReference>
<sequence length="185" mass="21004">MTFPELTTSRLRLNKLSKDDGPALFDIFSDQNVVKFYDIDAYESQAQSLALIDFFNNRFDEKAGIRWAIRVKETGKLIGTCGFNSLNPKMKNASIGYELSPDYWGQGFATEALQTVIELAFCAQAPFGELYRIQADTMLGNVASEQVLKKLGFVEEGIRRSSGYWKNEFHDLKCFGLIKPEFQKI</sequence>
<dbReference type="Proteomes" id="UP000179786">
    <property type="component" value="Unassembled WGS sequence"/>
</dbReference>
<proteinExistence type="predicted"/>
<dbReference type="InterPro" id="IPR051531">
    <property type="entry name" value="N-acetyltransferase"/>
</dbReference>